<accession>D7FMB0</accession>
<dbReference type="AlphaFoldDB" id="D7FMB0"/>
<dbReference type="InterPro" id="IPR018108">
    <property type="entry name" value="MCP_transmembrane"/>
</dbReference>
<dbReference type="SUPFAM" id="SSF103506">
    <property type="entry name" value="Mitochondrial carrier"/>
    <property type="match status" value="1"/>
</dbReference>
<proteinExistence type="inferred from homology"/>
<evidence type="ECO:0000313" key="11">
    <source>
        <dbReference type="EMBL" id="CBJ29928.1"/>
    </source>
</evidence>
<dbReference type="InParanoid" id="D7FMB0"/>
<keyword evidence="5" id="KW-0677">Repeat</keyword>
<dbReference type="Proteomes" id="UP000002630">
    <property type="component" value="Unassembled WGS sequence"/>
</dbReference>
<dbReference type="eggNOG" id="KOG0756">
    <property type="taxonomic scope" value="Eukaryota"/>
</dbReference>
<reference evidence="11 12" key="1">
    <citation type="journal article" date="2010" name="Nature">
        <title>The Ectocarpus genome and the independent evolution of multicellularity in brown algae.</title>
        <authorList>
            <person name="Cock J.M."/>
            <person name="Sterck L."/>
            <person name="Rouze P."/>
            <person name="Scornet D."/>
            <person name="Allen A.E."/>
            <person name="Amoutzias G."/>
            <person name="Anthouard V."/>
            <person name="Artiguenave F."/>
            <person name="Aury J.M."/>
            <person name="Badger J.H."/>
            <person name="Beszteri B."/>
            <person name="Billiau K."/>
            <person name="Bonnet E."/>
            <person name="Bothwell J.H."/>
            <person name="Bowler C."/>
            <person name="Boyen C."/>
            <person name="Brownlee C."/>
            <person name="Carrano C.J."/>
            <person name="Charrier B."/>
            <person name="Cho G.Y."/>
            <person name="Coelho S.M."/>
            <person name="Collen J."/>
            <person name="Corre E."/>
            <person name="Da Silva C."/>
            <person name="Delage L."/>
            <person name="Delaroque N."/>
            <person name="Dittami S.M."/>
            <person name="Doulbeau S."/>
            <person name="Elias M."/>
            <person name="Farnham G."/>
            <person name="Gachon C.M."/>
            <person name="Gschloessl B."/>
            <person name="Heesch S."/>
            <person name="Jabbari K."/>
            <person name="Jubin C."/>
            <person name="Kawai H."/>
            <person name="Kimura K."/>
            <person name="Kloareg B."/>
            <person name="Kupper F.C."/>
            <person name="Lang D."/>
            <person name="Le Bail A."/>
            <person name="Leblanc C."/>
            <person name="Lerouge P."/>
            <person name="Lohr M."/>
            <person name="Lopez P.J."/>
            <person name="Martens C."/>
            <person name="Maumus F."/>
            <person name="Michel G."/>
            <person name="Miranda-Saavedra D."/>
            <person name="Morales J."/>
            <person name="Moreau H."/>
            <person name="Motomura T."/>
            <person name="Nagasato C."/>
            <person name="Napoli C.A."/>
            <person name="Nelson D.R."/>
            <person name="Nyvall-Collen P."/>
            <person name="Peters A.F."/>
            <person name="Pommier C."/>
            <person name="Potin P."/>
            <person name="Poulain J."/>
            <person name="Quesneville H."/>
            <person name="Read B."/>
            <person name="Rensing S.A."/>
            <person name="Ritter A."/>
            <person name="Rousvoal S."/>
            <person name="Samanta M."/>
            <person name="Samson G."/>
            <person name="Schroeder D.C."/>
            <person name="Segurens B."/>
            <person name="Strittmatter M."/>
            <person name="Tonon T."/>
            <person name="Tregear J.W."/>
            <person name="Valentin K."/>
            <person name="von Dassow P."/>
            <person name="Yamagishi T."/>
            <person name="Van de Peer Y."/>
            <person name="Wincker P."/>
        </authorList>
    </citation>
    <scope>NUCLEOTIDE SEQUENCE [LARGE SCALE GENOMIC DNA]</scope>
    <source>
        <strain evidence="12">Ec32 / CCAP1310/4</strain>
    </source>
</reference>
<dbReference type="OrthoDB" id="44467at2759"/>
<evidence type="ECO:0000256" key="1">
    <source>
        <dbReference type="ARBA" id="ARBA00004225"/>
    </source>
</evidence>
<sequence>MGPPAHLKPNHKGKAVLAGGISGVVEICMTYPLEYVKTTRQLSKDPNVTYGSVMRNTVKNTGFSGFYRGLSSMVYFAAPKAAIRFGAFEFCSGLLSTPEGGDKYGLGAAKGFVAGLGAGAAEATLVTTAQETIKIKLIDDQFSREKPLYKNFFHGVKTIVAESGFSGDGCRTVLKVSTAQATRFGVFQVLKSSPYYGKDSPVKSAAAGAAAGAVSVFAFQGIDVVKSRMQGLESAQYRSTLHCASEMLKNEGITSFYRGMAPRLTRVMCEVAITMSLYGEVVKFLNSVWITD</sequence>
<evidence type="ECO:0000256" key="2">
    <source>
        <dbReference type="ARBA" id="ARBA00006375"/>
    </source>
</evidence>
<dbReference type="PANTHER" id="PTHR45788">
    <property type="entry name" value="SUCCINATE/FUMARATE MITOCHONDRIAL TRANSPORTER-RELATED"/>
    <property type="match status" value="1"/>
</dbReference>
<comment type="similarity">
    <text evidence="2 10">Belongs to the mitochondrial carrier (TC 2.A.29) family.</text>
</comment>
<keyword evidence="12" id="KW-1185">Reference proteome</keyword>
<evidence type="ECO:0000256" key="4">
    <source>
        <dbReference type="ARBA" id="ARBA00022692"/>
    </source>
</evidence>
<dbReference type="EMBL" id="FN649760">
    <property type="protein sequence ID" value="CBJ29928.1"/>
    <property type="molecule type" value="Genomic_DNA"/>
</dbReference>
<name>D7FMB0_ECTSI</name>
<dbReference type="GO" id="GO:0031966">
    <property type="term" value="C:mitochondrial membrane"/>
    <property type="evidence" value="ECO:0007669"/>
    <property type="project" value="UniProtKB-SubCell"/>
</dbReference>
<evidence type="ECO:0000256" key="6">
    <source>
        <dbReference type="ARBA" id="ARBA00022989"/>
    </source>
</evidence>
<feature type="repeat" description="Solcar" evidence="9">
    <location>
        <begin position="199"/>
        <end position="284"/>
    </location>
</feature>
<protein>
    <submittedName>
        <fullName evidence="11">Similar to Solute carrier family 25 (Mitochondrial carrier citrate transporter), member 1</fullName>
    </submittedName>
</protein>
<gene>
    <name evidence="11" type="ORF">Esi_0166_0030</name>
</gene>
<evidence type="ECO:0000256" key="9">
    <source>
        <dbReference type="PROSITE-ProRule" id="PRU00282"/>
    </source>
</evidence>
<evidence type="ECO:0000256" key="3">
    <source>
        <dbReference type="ARBA" id="ARBA00022448"/>
    </source>
</evidence>
<feature type="repeat" description="Solcar" evidence="9">
    <location>
        <begin position="10"/>
        <end position="94"/>
    </location>
</feature>
<keyword evidence="4 9" id="KW-0812">Transmembrane</keyword>
<keyword evidence="8 9" id="KW-0472">Membrane</keyword>
<evidence type="ECO:0000256" key="5">
    <source>
        <dbReference type="ARBA" id="ARBA00022737"/>
    </source>
</evidence>
<dbReference type="InterPro" id="IPR049563">
    <property type="entry name" value="TXTP-like"/>
</dbReference>
<comment type="subcellular location">
    <subcellularLocation>
        <location evidence="1">Mitochondrion membrane</location>
        <topology evidence="1">Multi-pass membrane protein</topology>
    </subcellularLocation>
</comment>
<dbReference type="PROSITE" id="PS50920">
    <property type="entry name" value="SOLCAR"/>
    <property type="match status" value="2"/>
</dbReference>
<dbReference type="GO" id="GO:0071913">
    <property type="term" value="F:citrate secondary active transmembrane transporter activity"/>
    <property type="evidence" value="ECO:0007669"/>
    <property type="project" value="TreeGrafter"/>
</dbReference>
<keyword evidence="7" id="KW-0496">Mitochondrion</keyword>
<keyword evidence="6" id="KW-1133">Transmembrane helix</keyword>
<evidence type="ECO:0000256" key="7">
    <source>
        <dbReference type="ARBA" id="ARBA00023128"/>
    </source>
</evidence>
<evidence type="ECO:0000256" key="8">
    <source>
        <dbReference type="ARBA" id="ARBA00023136"/>
    </source>
</evidence>
<dbReference type="Gene3D" id="1.50.40.10">
    <property type="entry name" value="Mitochondrial carrier domain"/>
    <property type="match status" value="1"/>
</dbReference>
<dbReference type="PANTHER" id="PTHR45788:SF4">
    <property type="entry name" value="TRICARBOXYLATE TRANSPORT PROTEIN, MITOCHONDRIAL"/>
    <property type="match status" value="1"/>
</dbReference>
<dbReference type="InterPro" id="IPR023395">
    <property type="entry name" value="MCP_dom_sf"/>
</dbReference>
<organism evidence="11 12">
    <name type="scientific">Ectocarpus siliculosus</name>
    <name type="common">Brown alga</name>
    <name type="synonym">Conferva siliculosa</name>
    <dbReference type="NCBI Taxonomy" id="2880"/>
    <lineage>
        <taxon>Eukaryota</taxon>
        <taxon>Sar</taxon>
        <taxon>Stramenopiles</taxon>
        <taxon>Ochrophyta</taxon>
        <taxon>PX clade</taxon>
        <taxon>Phaeophyceae</taxon>
        <taxon>Ectocarpales</taxon>
        <taxon>Ectocarpaceae</taxon>
        <taxon>Ectocarpus</taxon>
    </lineage>
</organism>
<evidence type="ECO:0000313" key="12">
    <source>
        <dbReference type="Proteomes" id="UP000002630"/>
    </source>
</evidence>
<keyword evidence="3 10" id="KW-0813">Transport</keyword>
<evidence type="ECO:0000256" key="10">
    <source>
        <dbReference type="RuleBase" id="RU000488"/>
    </source>
</evidence>
<dbReference type="GO" id="GO:0006843">
    <property type="term" value="P:mitochondrial citrate transmembrane transport"/>
    <property type="evidence" value="ECO:0007669"/>
    <property type="project" value="TreeGrafter"/>
</dbReference>
<dbReference type="Pfam" id="PF00153">
    <property type="entry name" value="Mito_carr"/>
    <property type="match status" value="3"/>
</dbReference>
<dbReference type="STRING" id="2880.D7FMB0"/>